<dbReference type="Pfam" id="PF14023">
    <property type="entry name" value="Bestrophin-like"/>
    <property type="match status" value="1"/>
</dbReference>
<dbReference type="InterPro" id="IPR025333">
    <property type="entry name" value="DUF4239"/>
</dbReference>
<name>A0A4S5BHE3_9BURK</name>
<feature type="transmembrane region" description="Helical" evidence="1">
    <location>
        <begin position="216"/>
        <end position="234"/>
    </location>
</feature>
<keyword evidence="1" id="KW-0472">Membrane</keyword>
<organism evidence="2 3">
    <name type="scientific">Lampropedia aestuarii</name>
    <dbReference type="NCBI Taxonomy" id="2562762"/>
    <lineage>
        <taxon>Bacteria</taxon>
        <taxon>Pseudomonadati</taxon>
        <taxon>Pseudomonadota</taxon>
        <taxon>Betaproteobacteria</taxon>
        <taxon>Burkholderiales</taxon>
        <taxon>Comamonadaceae</taxon>
        <taxon>Lampropedia</taxon>
    </lineage>
</organism>
<keyword evidence="1" id="KW-1133">Transmembrane helix</keyword>
<keyword evidence="3" id="KW-1185">Reference proteome</keyword>
<gene>
    <name evidence="2" type="ORF">E8K88_14060</name>
</gene>
<dbReference type="Proteomes" id="UP000306236">
    <property type="component" value="Unassembled WGS sequence"/>
</dbReference>
<comment type="caution">
    <text evidence="2">The sequence shown here is derived from an EMBL/GenBank/DDBJ whole genome shotgun (WGS) entry which is preliminary data.</text>
</comment>
<feature type="transmembrane region" description="Helical" evidence="1">
    <location>
        <begin position="12"/>
        <end position="29"/>
    </location>
</feature>
<reference evidence="2 3" key="1">
    <citation type="submission" date="2019-04" db="EMBL/GenBank/DDBJ databases">
        <title>Lampropedia sp YIM MLB12 draf genome.</title>
        <authorList>
            <person name="Wang Y.-X."/>
        </authorList>
    </citation>
    <scope>NUCLEOTIDE SEQUENCE [LARGE SCALE GENOMIC DNA]</scope>
    <source>
        <strain evidence="2 3">YIM MLB12</strain>
    </source>
</reference>
<evidence type="ECO:0008006" key="4">
    <source>
        <dbReference type="Google" id="ProtNLM"/>
    </source>
</evidence>
<evidence type="ECO:0000313" key="2">
    <source>
        <dbReference type="EMBL" id="THJ31794.1"/>
    </source>
</evidence>
<keyword evidence="1" id="KW-0812">Transmembrane</keyword>
<feature type="transmembrane region" description="Helical" evidence="1">
    <location>
        <begin position="50"/>
        <end position="71"/>
    </location>
</feature>
<proteinExistence type="predicted"/>
<dbReference type="EMBL" id="SSWX01000020">
    <property type="protein sequence ID" value="THJ31794.1"/>
    <property type="molecule type" value="Genomic_DNA"/>
</dbReference>
<protein>
    <recommendedName>
        <fullName evidence="4">DUF4239 domain-containing protein</fullName>
    </recommendedName>
</protein>
<dbReference type="OrthoDB" id="116415at2"/>
<dbReference type="AlphaFoldDB" id="A0A4S5BHE3"/>
<evidence type="ECO:0000256" key="1">
    <source>
        <dbReference type="SAM" id="Phobius"/>
    </source>
</evidence>
<feature type="transmembrane region" description="Helical" evidence="1">
    <location>
        <begin position="186"/>
        <end position="204"/>
    </location>
</feature>
<sequence>MQEFFGAIDGYSWIVLVCIFAGLSLAACLGKFSWGSRHQHDSSTAAELQIVLGATLSLFGLLVGFLVSVAINGYNSRVAAEENEATAIGNAFQHTSLLQERYQAPAEAMLQDYLRLRIAFFEASNDQQRAQLRLESMQVQTTMWEFISQLAQRQPDPVIAKALTVSSELYVSQQKTVASWRHQIPIAAWTILVIFGLCSNYLIGNNIRGKSGRNRLLFFMPAVTALTLFMIAEIDAPGKGVIHVTPENLKDILYMLEHRALMQ</sequence>
<evidence type="ECO:0000313" key="3">
    <source>
        <dbReference type="Proteomes" id="UP000306236"/>
    </source>
</evidence>
<accession>A0A4S5BHE3</accession>